<dbReference type="OrthoDB" id="424310at2759"/>
<evidence type="ECO:0000259" key="14">
    <source>
        <dbReference type="Pfam" id="PF03028"/>
    </source>
</evidence>
<evidence type="ECO:0000259" key="18">
    <source>
        <dbReference type="Pfam" id="PF18199"/>
    </source>
</evidence>
<dbReference type="Pfam" id="PF12781">
    <property type="entry name" value="AAA_9"/>
    <property type="match status" value="1"/>
</dbReference>
<protein>
    <submittedName>
        <fullName evidence="19">Dynein axonemal heavy chain 7</fullName>
    </submittedName>
</protein>
<dbReference type="GO" id="GO:0005930">
    <property type="term" value="C:axoneme"/>
    <property type="evidence" value="ECO:0007669"/>
    <property type="project" value="UniProtKB-SubCell"/>
</dbReference>
<feature type="domain" description="Dynein heavy chain C-terminal" evidence="18">
    <location>
        <begin position="926"/>
        <end position="1225"/>
    </location>
</feature>
<evidence type="ECO:0000256" key="6">
    <source>
        <dbReference type="ARBA" id="ARBA00022840"/>
    </source>
</evidence>
<dbReference type="PANTHER" id="PTHR22878">
    <property type="entry name" value="DYNEIN HEAVY CHAIN 6, AXONEMAL-LIKE-RELATED"/>
    <property type="match status" value="1"/>
</dbReference>
<dbReference type="InterPro" id="IPR035706">
    <property type="entry name" value="AAA_9"/>
</dbReference>
<keyword evidence="8 13" id="KW-0175">Coiled coil</keyword>
<evidence type="ECO:0000259" key="16">
    <source>
        <dbReference type="Pfam" id="PF12781"/>
    </source>
</evidence>
<evidence type="ECO:0000256" key="1">
    <source>
        <dbReference type="ARBA" id="ARBA00004430"/>
    </source>
</evidence>
<dbReference type="FunFam" id="3.40.50.300:FF:001145">
    <property type="entry name" value="Putative dynein heavy chain"/>
    <property type="match status" value="1"/>
</dbReference>
<dbReference type="GO" id="GO:0008569">
    <property type="term" value="F:minus-end-directed microtubule motor activity"/>
    <property type="evidence" value="ECO:0007669"/>
    <property type="project" value="InterPro"/>
</dbReference>
<name>A0A9Q0S3W9_9DIPT</name>
<feature type="coiled-coil region" evidence="13">
    <location>
        <begin position="25"/>
        <end position="80"/>
    </location>
</feature>
<keyword evidence="20" id="KW-1185">Reference proteome</keyword>
<keyword evidence="11" id="KW-0206">Cytoskeleton</keyword>
<dbReference type="InterPro" id="IPR026983">
    <property type="entry name" value="DHC"/>
</dbReference>
<keyword evidence="5" id="KW-0547">Nucleotide-binding</keyword>
<dbReference type="GO" id="GO:0045505">
    <property type="term" value="F:dynein intermediate chain binding"/>
    <property type="evidence" value="ECO:0007669"/>
    <property type="project" value="InterPro"/>
</dbReference>
<dbReference type="Gene3D" id="6.10.140.1060">
    <property type="match status" value="1"/>
</dbReference>
<dbReference type="InterPro" id="IPR024743">
    <property type="entry name" value="Dynein_HC_stalk"/>
</dbReference>
<feature type="domain" description="Dynein heavy chain ATP-binding dynein motor region" evidence="16">
    <location>
        <begin position="162"/>
        <end position="383"/>
    </location>
</feature>
<dbReference type="FunFam" id="1.20.1270.280:FF:000001">
    <property type="entry name" value="dynein heavy chain 7, axonemal"/>
    <property type="match status" value="1"/>
</dbReference>
<dbReference type="GO" id="GO:0005874">
    <property type="term" value="C:microtubule"/>
    <property type="evidence" value="ECO:0007669"/>
    <property type="project" value="UniProtKB-KW"/>
</dbReference>
<dbReference type="Proteomes" id="UP001151699">
    <property type="component" value="Chromosome B"/>
</dbReference>
<accession>A0A9Q0S3W9</accession>
<evidence type="ECO:0000256" key="5">
    <source>
        <dbReference type="ARBA" id="ARBA00022741"/>
    </source>
</evidence>
<dbReference type="Gene3D" id="1.10.8.1220">
    <property type="match status" value="1"/>
</dbReference>
<dbReference type="Pfam" id="PF18198">
    <property type="entry name" value="AAA_lid_11"/>
    <property type="match status" value="1"/>
</dbReference>
<dbReference type="FunFam" id="3.10.490.20:FF:000001">
    <property type="entry name" value="dynein heavy chain 7, axonemal"/>
    <property type="match status" value="1"/>
</dbReference>
<evidence type="ECO:0000256" key="8">
    <source>
        <dbReference type="ARBA" id="ARBA00023054"/>
    </source>
</evidence>
<keyword evidence="3" id="KW-0963">Cytoplasm</keyword>
<dbReference type="FunFam" id="3.40.50.300:FF:000362">
    <property type="entry name" value="Dynein, axonemal, heavy chain 6"/>
    <property type="match status" value="1"/>
</dbReference>
<gene>
    <name evidence="19" type="primary">Dnah7</name>
    <name evidence="19" type="ORF">Bhyg_08809</name>
</gene>
<dbReference type="InterPro" id="IPR042219">
    <property type="entry name" value="AAA_lid_11_sf"/>
</dbReference>
<comment type="similarity">
    <text evidence="2">Belongs to the dynein heavy chain family.</text>
</comment>
<keyword evidence="9" id="KW-0969">Cilium</keyword>
<dbReference type="InterPro" id="IPR004273">
    <property type="entry name" value="Dynein_heavy_D6_P-loop"/>
</dbReference>
<dbReference type="Pfam" id="PF03028">
    <property type="entry name" value="Dynein_heavy"/>
    <property type="match status" value="1"/>
</dbReference>
<dbReference type="Gene3D" id="1.10.8.720">
    <property type="entry name" value="Region D6 of dynein motor"/>
    <property type="match status" value="1"/>
</dbReference>
<keyword evidence="7" id="KW-0243">Dynein</keyword>
<evidence type="ECO:0000256" key="10">
    <source>
        <dbReference type="ARBA" id="ARBA00023175"/>
    </source>
</evidence>
<evidence type="ECO:0000256" key="3">
    <source>
        <dbReference type="ARBA" id="ARBA00022490"/>
    </source>
</evidence>
<dbReference type="EMBL" id="WJQU01000002">
    <property type="protein sequence ID" value="KAJ6643844.1"/>
    <property type="molecule type" value="Genomic_DNA"/>
</dbReference>
<feature type="domain" description="Dynein heavy chain AAA lid" evidence="17">
    <location>
        <begin position="779"/>
        <end position="919"/>
    </location>
</feature>
<evidence type="ECO:0000256" key="2">
    <source>
        <dbReference type="ARBA" id="ARBA00008887"/>
    </source>
</evidence>
<dbReference type="Gene3D" id="1.20.1270.280">
    <property type="match status" value="1"/>
</dbReference>
<dbReference type="Pfam" id="PF18199">
    <property type="entry name" value="Dynein_C"/>
    <property type="match status" value="1"/>
</dbReference>
<reference evidence="19" key="1">
    <citation type="submission" date="2022-07" db="EMBL/GenBank/DDBJ databases">
        <authorList>
            <person name="Trinca V."/>
            <person name="Uliana J.V.C."/>
            <person name="Torres T.T."/>
            <person name="Ward R.J."/>
            <person name="Monesi N."/>
        </authorList>
    </citation>
    <scope>NUCLEOTIDE SEQUENCE</scope>
    <source>
        <strain evidence="19">HSMRA1968</strain>
        <tissue evidence="19">Whole embryos</tissue>
    </source>
</reference>
<dbReference type="Gene3D" id="3.10.490.20">
    <property type="match status" value="1"/>
</dbReference>
<keyword evidence="10" id="KW-0505">Motor protein</keyword>
<feature type="domain" description="Dynein heavy chain coiled coil stalk" evidence="15">
    <location>
        <begin position="10"/>
        <end position="135"/>
    </location>
</feature>
<evidence type="ECO:0000256" key="4">
    <source>
        <dbReference type="ARBA" id="ARBA00022701"/>
    </source>
</evidence>
<feature type="domain" description="Dynein heavy chain region D6 P-loop" evidence="14">
    <location>
        <begin position="630"/>
        <end position="743"/>
    </location>
</feature>
<evidence type="ECO:0000256" key="12">
    <source>
        <dbReference type="ARBA" id="ARBA00023273"/>
    </source>
</evidence>
<dbReference type="InterPro" id="IPR041228">
    <property type="entry name" value="Dynein_C"/>
</dbReference>
<keyword evidence="6" id="KW-0067">ATP-binding</keyword>
<sequence length="1229" mass="140549">MHFEEAVAKVVAPKKAKLNAAKQVLTETKKILAEKRQLASELEANVTKLNQDLAFANAEKQRLEDEVDLCTNKLRRAESLISGLGGERARWTKAADHLQSIYDSLPGDTLISSGIVAYLATVSLTIREVCVKDWWNLCKKMNISCSDNFGLISVLGLDHQIQNWHVAGLPRDIFSIENAIIMDNSNRYSLFIDPQDQANKWIKNMEKPNRLNVIKFTQADYMKVIVNSLEVGRPVLLEGIENELEPPLDPLLSRNTFIYSGVEYISLNDTVIPVSKNFRFYMTSNLRNPTFQPETFTKATIINFSLTQQGLNDQLLTTVVAKERPDLQQLLEEVIAENAKNKTKLKEVEDSILYTMSNSKKDILEDESSIKILDDSKIISADIIAKQMTSETTMAQIEEFRKHYRSFASHSSMLYTSITDLPNIDPMYQFSLNWYINLFKYSIENAKRSVDQRQRITYLSEAITKNLYNAICRSIFEKDKLLYSFILCTKIMIADGRLQPNLLLFLLSRGEVVHSSEGTSNPSPDWITDKIWENILKLNQVESFNDFVDSFSSNLSKWKEFYDSIDPVSTTLPEPWETTLKSFEKLIILNTIRPDKTADGIKMFVTKEMGSEFVTPPQFDISRSFQDATSLTPLIFVLSPGADPMNSLLIFAEKMGYIKTFQSISLGQGQGPIAQKLIEEAQDKGSWVCLQNCHLATSWMPTLQLLWENMDFNNTTLSFRLWLTCYPTQNFPTSILQNGVKMTNEPPKGLQQNMLRTYMSEPMKDPDFYNGCPGKDNAFARLLFGVSFFHAVVQERRKYGSIGWNILYEFNDSDFQISVMQLKTFLNQYDKIPYAAICYLTGECNYGGRVTDVWDRRLIVDLLTDYINADVVNNLTYEFAGQKDFVLWRKLEHAEMVKYIDAVIPNNSSPEIFGLHPNACITQELNTSQKLMDSMLMIQGKGSDTSTEGSNMKLLAMVLDVLKRLPKNFDIELSEQKYPFDYNESMNTVLTQEMNRFNRLLSIIRKSCSDLEKSIKGVLPITPELEILGSSLTFNKIPDVWMKASYPSIKPVASYIQDFIRRLKWLDEWYVNGKDTTFWLAGFYFTQAFLTGAMQNYARKYKIPIDTLTFDFAILPNDRMETTPSDGVYINGIFIDGARWDRNESVLAEQIPKVLIEAMPAIHLLPIKILELPNDSRYKCPLYKTTERRGILSTTGHSTNFVLHMLLKTNQNASHWIKRSAALICQTND</sequence>
<keyword evidence="4" id="KW-0493">Microtubule</keyword>
<evidence type="ECO:0000256" key="11">
    <source>
        <dbReference type="ARBA" id="ARBA00023212"/>
    </source>
</evidence>
<organism evidence="19 20">
    <name type="scientific">Pseudolycoriella hygida</name>
    <dbReference type="NCBI Taxonomy" id="35572"/>
    <lineage>
        <taxon>Eukaryota</taxon>
        <taxon>Metazoa</taxon>
        <taxon>Ecdysozoa</taxon>
        <taxon>Arthropoda</taxon>
        <taxon>Hexapoda</taxon>
        <taxon>Insecta</taxon>
        <taxon>Pterygota</taxon>
        <taxon>Neoptera</taxon>
        <taxon>Endopterygota</taxon>
        <taxon>Diptera</taxon>
        <taxon>Nematocera</taxon>
        <taxon>Sciaroidea</taxon>
        <taxon>Sciaridae</taxon>
        <taxon>Pseudolycoriella</taxon>
    </lineage>
</organism>
<dbReference type="FunFam" id="1.10.8.720:FF:000001">
    <property type="entry name" value="dynein heavy chain 7, axonemal"/>
    <property type="match status" value="1"/>
</dbReference>
<dbReference type="AlphaFoldDB" id="A0A9Q0S3W9"/>
<dbReference type="GO" id="GO:0005524">
    <property type="term" value="F:ATP binding"/>
    <property type="evidence" value="ECO:0007669"/>
    <property type="project" value="UniProtKB-KW"/>
</dbReference>
<evidence type="ECO:0000313" key="20">
    <source>
        <dbReference type="Proteomes" id="UP001151699"/>
    </source>
</evidence>
<dbReference type="PANTHER" id="PTHR22878:SF70">
    <property type="entry name" value="DYNEIN HEAVY CHAIN 2, AXONEMAL"/>
    <property type="match status" value="1"/>
</dbReference>
<evidence type="ECO:0000259" key="15">
    <source>
        <dbReference type="Pfam" id="PF12777"/>
    </source>
</evidence>
<evidence type="ECO:0000256" key="13">
    <source>
        <dbReference type="SAM" id="Coils"/>
    </source>
</evidence>
<dbReference type="Gene3D" id="3.40.50.300">
    <property type="entry name" value="P-loop containing nucleotide triphosphate hydrolases"/>
    <property type="match status" value="2"/>
</dbReference>
<evidence type="ECO:0000313" key="19">
    <source>
        <dbReference type="EMBL" id="KAJ6643844.1"/>
    </source>
</evidence>
<evidence type="ECO:0000256" key="9">
    <source>
        <dbReference type="ARBA" id="ARBA00023069"/>
    </source>
</evidence>
<comment type="subcellular location">
    <subcellularLocation>
        <location evidence="1">Cytoplasm</location>
        <location evidence="1">Cytoskeleton</location>
        <location evidence="1">Cilium axoneme</location>
    </subcellularLocation>
</comment>
<comment type="caution">
    <text evidence="19">The sequence shown here is derived from an EMBL/GenBank/DDBJ whole genome shotgun (WGS) entry which is preliminary data.</text>
</comment>
<dbReference type="Gene3D" id="1.20.920.20">
    <property type="match status" value="1"/>
</dbReference>
<proteinExistence type="inferred from homology"/>
<evidence type="ECO:0000259" key="17">
    <source>
        <dbReference type="Pfam" id="PF18198"/>
    </source>
</evidence>
<dbReference type="InterPro" id="IPR027417">
    <property type="entry name" value="P-loop_NTPase"/>
</dbReference>
<dbReference type="Pfam" id="PF12777">
    <property type="entry name" value="MT"/>
    <property type="match status" value="1"/>
</dbReference>
<evidence type="ECO:0000256" key="7">
    <source>
        <dbReference type="ARBA" id="ARBA00023017"/>
    </source>
</evidence>
<keyword evidence="12" id="KW-0966">Cell projection</keyword>
<dbReference type="GO" id="GO:0007018">
    <property type="term" value="P:microtubule-based movement"/>
    <property type="evidence" value="ECO:0007669"/>
    <property type="project" value="InterPro"/>
</dbReference>
<dbReference type="FunFam" id="1.10.8.1220:FF:000001">
    <property type="entry name" value="Dynein axonemal heavy chain 5"/>
    <property type="match status" value="1"/>
</dbReference>
<dbReference type="InterPro" id="IPR043160">
    <property type="entry name" value="Dynein_C_barrel"/>
</dbReference>
<dbReference type="InterPro" id="IPR041658">
    <property type="entry name" value="AAA_lid_11"/>
</dbReference>
<dbReference type="GO" id="GO:0051959">
    <property type="term" value="F:dynein light intermediate chain binding"/>
    <property type="evidence" value="ECO:0007669"/>
    <property type="project" value="InterPro"/>
</dbReference>
<dbReference type="GO" id="GO:0030286">
    <property type="term" value="C:dynein complex"/>
    <property type="evidence" value="ECO:0007669"/>
    <property type="project" value="UniProtKB-KW"/>
</dbReference>